<dbReference type="NCBIfam" id="TIGR00528">
    <property type="entry name" value="gcvT"/>
    <property type="match status" value="1"/>
</dbReference>
<dbReference type="OrthoDB" id="9774591at2"/>
<gene>
    <name evidence="10" type="ORF">FHU29_003397</name>
</gene>
<comment type="catalytic activity">
    <reaction evidence="6">
        <text>N(6)-[(R)-S(8)-aminomethyldihydrolipoyl]-L-lysyl-[protein] + (6S)-5,6,7,8-tetrahydrofolate = N(6)-[(R)-dihydrolipoyl]-L-lysyl-[protein] + (6R)-5,10-methylene-5,6,7,8-tetrahydrofolate + NH4(+)</text>
        <dbReference type="Rhea" id="RHEA:16945"/>
        <dbReference type="Rhea" id="RHEA-COMP:10475"/>
        <dbReference type="Rhea" id="RHEA-COMP:10492"/>
        <dbReference type="ChEBI" id="CHEBI:15636"/>
        <dbReference type="ChEBI" id="CHEBI:28938"/>
        <dbReference type="ChEBI" id="CHEBI:57453"/>
        <dbReference type="ChEBI" id="CHEBI:83100"/>
        <dbReference type="ChEBI" id="CHEBI:83143"/>
        <dbReference type="EC" id="2.1.2.10"/>
    </reaction>
</comment>
<protein>
    <recommendedName>
        <fullName evidence="2">aminomethyltransferase</fullName>
        <ecNumber evidence="2">2.1.2.10</ecNumber>
    </recommendedName>
    <alternativeName>
        <fullName evidence="5">Glycine cleavage system T protein</fullName>
    </alternativeName>
</protein>
<dbReference type="GO" id="GO:0004047">
    <property type="term" value="F:aminomethyltransferase activity"/>
    <property type="evidence" value="ECO:0007669"/>
    <property type="project" value="UniProtKB-EC"/>
</dbReference>
<evidence type="ECO:0000256" key="3">
    <source>
        <dbReference type="ARBA" id="ARBA00022576"/>
    </source>
</evidence>
<evidence type="ECO:0000313" key="10">
    <source>
        <dbReference type="EMBL" id="MBB3038928.1"/>
    </source>
</evidence>
<dbReference type="EC" id="2.1.2.10" evidence="2"/>
<organism evidence="10 11">
    <name type="scientific">Hoyosella altamirensis</name>
    <dbReference type="NCBI Taxonomy" id="616997"/>
    <lineage>
        <taxon>Bacteria</taxon>
        <taxon>Bacillati</taxon>
        <taxon>Actinomycetota</taxon>
        <taxon>Actinomycetes</taxon>
        <taxon>Mycobacteriales</taxon>
        <taxon>Hoyosellaceae</taxon>
        <taxon>Hoyosella</taxon>
    </lineage>
</organism>
<dbReference type="Proteomes" id="UP000567922">
    <property type="component" value="Unassembled WGS sequence"/>
</dbReference>
<comment type="similarity">
    <text evidence="1">Belongs to the GcvT family.</text>
</comment>
<evidence type="ECO:0000313" key="11">
    <source>
        <dbReference type="Proteomes" id="UP000567922"/>
    </source>
</evidence>
<keyword evidence="3" id="KW-0032">Aminotransferase</keyword>
<keyword evidence="11" id="KW-1185">Reference proteome</keyword>
<comment type="caution">
    <text evidence="10">The sequence shown here is derived from an EMBL/GenBank/DDBJ whole genome shotgun (WGS) entry which is preliminary data.</text>
</comment>
<dbReference type="PIRSF" id="PIRSF006487">
    <property type="entry name" value="GcvT"/>
    <property type="match status" value="1"/>
</dbReference>
<dbReference type="GO" id="GO:0005960">
    <property type="term" value="C:glycine cleavage complex"/>
    <property type="evidence" value="ECO:0007669"/>
    <property type="project" value="InterPro"/>
</dbReference>
<name>A0A839RRT6_9ACTN</name>
<keyword evidence="4 10" id="KW-0808">Transferase</keyword>
<dbReference type="GO" id="GO:0008168">
    <property type="term" value="F:methyltransferase activity"/>
    <property type="evidence" value="ECO:0007669"/>
    <property type="project" value="UniProtKB-KW"/>
</dbReference>
<dbReference type="GO" id="GO:0032259">
    <property type="term" value="P:methylation"/>
    <property type="evidence" value="ECO:0007669"/>
    <property type="project" value="UniProtKB-KW"/>
</dbReference>
<dbReference type="InterPro" id="IPR028896">
    <property type="entry name" value="GcvT/YgfZ/DmdA"/>
</dbReference>
<dbReference type="InterPro" id="IPR006223">
    <property type="entry name" value="GcvT"/>
</dbReference>
<dbReference type="GO" id="GO:0008483">
    <property type="term" value="F:transaminase activity"/>
    <property type="evidence" value="ECO:0007669"/>
    <property type="project" value="UniProtKB-KW"/>
</dbReference>
<evidence type="ECO:0000256" key="4">
    <source>
        <dbReference type="ARBA" id="ARBA00022679"/>
    </source>
</evidence>
<dbReference type="GO" id="GO:0006546">
    <property type="term" value="P:glycine catabolic process"/>
    <property type="evidence" value="ECO:0007669"/>
    <property type="project" value="InterPro"/>
</dbReference>
<proteinExistence type="inferred from homology"/>
<dbReference type="AlphaFoldDB" id="A0A839RRT6"/>
<dbReference type="InterPro" id="IPR013977">
    <property type="entry name" value="GcvT_C"/>
</dbReference>
<dbReference type="InterPro" id="IPR027266">
    <property type="entry name" value="TrmE/GcvT-like"/>
</dbReference>
<dbReference type="SUPFAM" id="SSF101790">
    <property type="entry name" value="Aminomethyltransferase beta-barrel domain"/>
    <property type="match status" value="1"/>
</dbReference>
<reference evidence="10 11" key="1">
    <citation type="submission" date="2020-08" db="EMBL/GenBank/DDBJ databases">
        <title>Sequencing the genomes of 1000 actinobacteria strains.</title>
        <authorList>
            <person name="Klenk H.-P."/>
        </authorList>
    </citation>
    <scope>NUCLEOTIDE SEQUENCE [LARGE SCALE GENOMIC DNA]</scope>
    <source>
        <strain evidence="10 11">DSM 45258</strain>
    </source>
</reference>
<sequence length="381" mass="40691">MTSESVSPASVAPSDTALLRSPAHAVHASLGATFAPFAGWEMPVSYQGVVGEHKAVREHVGVFDVSHLGKVLVSGEGAAEFVNNSLSNDLRRVSPGKAQYTLCLTEEGGVVDDLIAYLVSEREVFLIPNAANSAEVARRLAAKAPAGVTVQDQHRSFAIFAVQGPWSREVLLAEGLPVDMSYMAFEDATWSALSGTVVRVCRTGYTGELGYELLVPWESAADALTRLVDCIAQRGGQAAGLGARDTLRTEMGYPLHGHELSLEINPLEARCGWAVGWKKPQFWGRDELLREKSAGVSRQLWGLRALGRGVLRPGLTVTHENQVIGTCTSGTFSPTLKAGIALALLDATAEVDAGAEVMVEVRGRHMPCAVVRPPFVVPKTQ</sequence>
<dbReference type="RefSeq" id="WP_064439227.1">
    <property type="nucleotide sequence ID" value="NZ_BDDI01000004.1"/>
</dbReference>
<evidence type="ECO:0000256" key="6">
    <source>
        <dbReference type="ARBA" id="ARBA00047665"/>
    </source>
</evidence>
<evidence type="ECO:0000256" key="1">
    <source>
        <dbReference type="ARBA" id="ARBA00008609"/>
    </source>
</evidence>
<evidence type="ECO:0000256" key="5">
    <source>
        <dbReference type="ARBA" id="ARBA00031395"/>
    </source>
</evidence>
<dbReference type="FunFam" id="4.10.1250.10:FF:000001">
    <property type="entry name" value="Aminomethyltransferase"/>
    <property type="match status" value="1"/>
</dbReference>
<keyword evidence="10" id="KW-0489">Methyltransferase</keyword>
<feature type="domain" description="Aminomethyltransferase C-terminal" evidence="9">
    <location>
        <begin position="298"/>
        <end position="376"/>
    </location>
</feature>
<dbReference type="PANTHER" id="PTHR43757">
    <property type="entry name" value="AMINOMETHYLTRANSFERASE"/>
    <property type="match status" value="1"/>
</dbReference>
<feature type="binding site" evidence="7">
    <location>
        <position position="212"/>
    </location>
    <ligand>
        <name>substrate</name>
    </ligand>
</feature>
<dbReference type="PANTHER" id="PTHR43757:SF2">
    <property type="entry name" value="AMINOMETHYLTRANSFERASE, MITOCHONDRIAL"/>
    <property type="match status" value="1"/>
</dbReference>
<dbReference type="Pfam" id="PF08669">
    <property type="entry name" value="GCV_T_C"/>
    <property type="match status" value="1"/>
</dbReference>
<dbReference type="SUPFAM" id="SSF103025">
    <property type="entry name" value="Folate-binding domain"/>
    <property type="match status" value="1"/>
</dbReference>
<dbReference type="InterPro" id="IPR029043">
    <property type="entry name" value="GcvT/YgfZ_C"/>
</dbReference>
<dbReference type="Gene3D" id="3.30.70.1400">
    <property type="entry name" value="Aminomethyltransferase beta-barrel domains"/>
    <property type="match status" value="1"/>
</dbReference>
<dbReference type="Gene3D" id="4.10.1250.10">
    <property type="entry name" value="Aminomethyltransferase fragment"/>
    <property type="match status" value="1"/>
</dbReference>
<dbReference type="Gene3D" id="2.40.30.110">
    <property type="entry name" value="Aminomethyltransferase beta-barrel domains"/>
    <property type="match status" value="1"/>
</dbReference>
<accession>A0A839RRT6</accession>
<evidence type="ECO:0000256" key="2">
    <source>
        <dbReference type="ARBA" id="ARBA00012616"/>
    </source>
</evidence>
<dbReference type="Pfam" id="PF01571">
    <property type="entry name" value="GCV_T"/>
    <property type="match status" value="1"/>
</dbReference>
<evidence type="ECO:0000259" key="8">
    <source>
        <dbReference type="Pfam" id="PF01571"/>
    </source>
</evidence>
<dbReference type="InterPro" id="IPR006222">
    <property type="entry name" value="GCVT_N"/>
</dbReference>
<dbReference type="EMBL" id="JACHWS010000003">
    <property type="protein sequence ID" value="MBB3038928.1"/>
    <property type="molecule type" value="Genomic_DNA"/>
</dbReference>
<dbReference type="Gene3D" id="3.30.1360.120">
    <property type="entry name" value="Probable tRNA modification gtpase trme, domain 1"/>
    <property type="match status" value="1"/>
</dbReference>
<dbReference type="GO" id="GO:0005829">
    <property type="term" value="C:cytosol"/>
    <property type="evidence" value="ECO:0007669"/>
    <property type="project" value="TreeGrafter"/>
</dbReference>
<feature type="domain" description="GCVT N-terminal" evidence="8">
    <location>
        <begin position="24"/>
        <end position="279"/>
    </location>
</feature>
<dbReference type="NCBIfam" id="NF001567">
    <property type="entry name" value="PRK00389.1"/>
    <property type="match status" value="1"/>
</dbReference>
<evidence type="ECO:0000259" key="9">
    <source>
        <dbReference type="Pfam" id="PF08669"/>
    </source>
</evidence>
<evidence type="ECO:0000256" key="7">
    <source>
        <dbReference type="PIRSR" id="PIRSR006487-1"/>
    </source>
</evidence>